<reference evidence="1 2" key="1">
    <citation type="submission" date="2018-07" db="EMBL/GenBank/DDBJ databases">
        <title>A high quality draft genome assembly of the barn swallow (H. rustica rustica).</title>
        <authorList>
            <person name="Formenti G."/>
            <person name="Chiara M."/>
            <person name="Poveda L."/>
            <person name="Francoijs K.-J."/>
            <person name="Bonisoli-Alquati A."/>
            <person name="Canova L."/>
            <person name="Gianfranceschi L."/>
            <person name="Horner D.S."/>
            <person name="Saino N."/>
        </authorList>
    </citation>
    <scope>NUCLEOTIDE SEQUENCE [LARGE SCALE GENOMIC DNA]</scope>
    <source>
        <strain evidence="1">Chelidonia</strain>
        <tissue evidence="1">Blood</tissue>
    </source>
</reference>
<evidence type="ECO:0000313" key="2">
    <source>
        <dbReference type="Proteomes" id="UP000269221"/>
    </source>
</evidence>
<dbReference type="AlphaFoldDB" id="A0A3M0KWX2"/>
<comment type="caution">
    <text evidence="1">The sequence shown here is derived from an EMBL/GenBank/DDBJ whole genome shotgun (WGS) entry which is preliminary data.</text>
</comment>
<dbReference type="Proteomes" id="UP000269221">
    <property type="component" value="Unassembled WGS sequence"/>
</dbReference>
<accession>A0A3M0KWX2</accession>
<evidence type="ECO:0000313" key="1">
    <source>
        <dbReference type="EMBL" id="RMC11607.1"/>
    </source>
</evidence>
<gene>
    <name evidence="1" type="ORF">DUI87_11728</name>
</gene>
<proteinExistence type="predicted"/>
<dbReference type="EMBL" id="QRBI01000108">
    <property type="protein sequence ID" value="RMC11607.1"/>
    <property type="molecule type" value="Genomic_DNA"/>
</dbReference>
<sequence length="532" mass="59104">MGGRLKELECGDESTGHLVSLTPILRGWSNEELLKRRLMIIPLGTAEPHHFNGIRMRPEDPLLLQQDLGMWTFVHQPSRNSAAMLGPGADHDSLLASWPGPGERTARHFKLCSTMVHFITRDAGRCLREEQYSLAVQEAGSMKIGFRSLISAHEKGSFVVFISLCDWNPGGVCIQGSQKVAGYLVFREVFRALHVLNLINLTGTLRVVKLNVVTSGFAYVAEVPQGNAHRKFNFGPQKSRMKGGVLGAYRKVGYFQASLERRIQIYSCKEQWVWEEKSSSREYRFMDGLSQKAVRKPQGLISPAVQGPQTPALFKIQAQCTASDGTLQHNDLMRPRSWKDTKRDGLFQADHEEILNYKGFLTTAARQKADALLLEVFYGRLKYSRGKRNDGPRHFYKVVLHSGFLFTCSGTLTYSDYLLGISEAKGYVGWARTSALCHGHPLADLLVRHLEPGMVVGPDHPRVRKSCEDHLLRGESTASGRGEQVSGTIIDILADTLPSESTSLGAGEACLVIQEEEAKESNIVLKIGLEGQ</sequence>
<name>A0A3M0KWX2_HIRRU</name>
<protein>
    <submittedName>
        <fullName evidence="1">Uncharacterized protein</fullName>
    </submittedName>
</protein>
<organism evidence="1 2">
    <name type="scientific">Hirundo rustica rustica</name>
    <dbReference type="NCBI Taxonomy" id="333673"/>
    <lineage>
        <taxon>Eukaryota</taxon>
        <taxon>Metazoa</taxon>
        <taxon>Chordata</taxon>
        <taxon>Craniata</taxon>
        <taxon>Vertebrata</taxon>
        <taxon>Euteleostomi</taxon>
        <taxon>Archelosauria</taxon>
        <taxon>Archosauria</taxon>
        <taxon>Dinosauria</taxon>
        <taxon>Saurischia</taxon>
        <taxon>Theropoda</taxon>
        <taxon>Coelurosauria</taxon>
        <taxon>Aves</taxon>
        <taxon>Neognathae</taxon>
        <taxon>Neoaves</taxon>
        <taxon>Telluraves</taxon>
        <taxon>Australaves</taxon>
        <taxon>Passeriformes</taxon>
        <taxon>Sylvioidea</taxon>
        <taxon>Hirundinidae</taxon>
        <taxon>Hirundo</taxon>
    </lineage>
</organism>
<keyword evidence="2" id="KW-1185">Reference proteome</keyword>